<dbReference type="EMBL" id="LCBS01000001">
    <property type="protein sequence ID" value="KKS17572.1"/>
    <property type="molecule type" value="Genomic_DNA"/>
</dbReference>
<proteinExistence type="predicted"/>
<reference evidence="1 2" key="1">
    <citation type="journal article" date="2015" name="Nature">
        <title>rRNA introns, odd ribosomes, and small enigmatic genomes across a large radiation of phyla.</title>
        <authorList>
            <person name="Brown C.T."/>
            <person name="Hug L.A."/>
            <person name="Thomas B.C."/>
            <person name="Sharon I."/>
            <person name="Castelle C.J."/>
            <person name="Singh A."/>
            <person name="Wilkins M.J."/>
            <person name="Williams K.H."/>
            <person name="Banfield J.F."/>
        </authorList>
    </citation>
    <scope>NUCLEOTIDE SEQUENCE [LARGE SCALE GENOMIC DNA]</scope>
</reference>
<protein>
    <submittedName>
        <fullName evidence="1">Uncharacterized protein</fullName>
    </submittedName>
</protein>
<organism evidence="1 2">
    <name type="scientific">candidate division WWE3 bacterium GW2011_GWB1_41_6</name>
    <dbReference type="NCBI Taxonomy" id="1619112"/>
    <lineage>
        <taxon>Bacteria</taxon>
        <taxon>Katanobacteria</taxon>
    </lineage>
</organism>
<evidence type="ECO:0000313" key="1">
    <source>
        <dbReference type="EMBL" id="KKS17572.1"/>
    </source>
</evidence>
<gene>
    <name evidence="1" type="ORF">UU72_C0001G0056</name>
</gene>
<dbReference type="AlphaFoldDB" id="A0A0G0WZH4"/>
<evidence type="ECO:0000313" key="2">
    <source>
        <dbReference type="Proteomes" id="UP000034163"/>
    </source>
</evidence>
<name>A0A0G0WZH4_UNCKA</name>
<sequence>MRKIELLTGIISLLLLAILVIVLIDPFSGSTDTEGAKGVFETQTVSMGDIQIEITPKSLSDYRVTFNTHVVELDYDFMELFTLTDDKGNEMKPIKWTGGRGGHHLSGILLFNVLRDDTKNVILKLGKIEDNERSFKWEK</sequence>
<accession>A0A0G0WZH4</accession>
<dbReference type="Proteomes" id="UP000034163">
    <property type="component" value="Unassembled WGS sequence"/>
</dbReference>
<comment type="caution">
    <text evidence="1">The sequence shown here is derived from an EMBL/GenBank/DDBJ whole genome shotgun (WGS) entry which is preliminary data.</text>
</comment>